<proteinExistence type="predicted"/>
<sequence length="106" mass="12260">MFEYTVVSCRRRKFVQAAVVQAVTKLMHKISEQRVLKLLTDEQVPIHVIERVLSPLGYRRAMIHTRLPMPNLSMHSGWLRLTHATPDQTLAAIWLGRSHLLQHKDG</sequence>
<dbReference type="KEGG" id="plue:EWM63_28620"/>
<dbReference type="Proteomes" id="UP000290637">
    <property type="component" value="Chromosome"/>
</dbReference>
<keyword evidence="2" id="KW-1185">Reference proteome</keyword>
<evidence type="ECO:0000313" key="2">
    <source>
        <dbReference type="Proteomes" id="UP000290637"/>
    </source>
</evidence>
<reference evidence="1 2" key="1">
    <citation type="submission" date="2019-02" db="EMBL/GenBank/DDBJ databases">
        <title>Draft Genome Sequences of Six Type Strains of the Genus Massilia.</title>
        <authorList>
            <person name="Miess H."/>
            <person name="Frediansyhah A."/>
            <person name="Gross H."/>
        </authorList>
    </citation>
    <scope>NUCLEOTIDE SEQUENCE [LARGE SCALE GENOMIC DNA]</scope>
    <source>
        <strain evidence="1 2">DSM 17473</strain>
    </source>
</reference>
<gene>
    <name evidence="1" type="ORF">EWM63_28620</name>
</gene>
<organism evidence="1 2">
    <name type="scientific">Pseudoduganella lutea</name>
    <dbReference type="NCBI Taxonomy" id="321985"/>
    <lineage>
        <taxon>Bacteria</taxon>
        <taxon>Pseudomonadati</taxon>
        <taxon>Pseudomonadota</taxon>
        <taxon>Betaproteobacteria</taxon>
        <taxon>Burkholderiales</taxon>
        <taxon>Oxalobacteraceae</taxon>
        <taxon>Telluria group</taxon>
        <taxon>Pseudoduganella</taxon>
    </lineage>
</organism>
<accession>A0A4P6L4B2</accession>
<dbReference type="RefSeq" id="WP_130189548.1">
    <property type="nucleotide sequence ID" value="NZ_CP035913.1"/>
</dbReference>
<dbReference type="EMBL" id="CP035913">
    <property type="protein sequence ID" value="QBE66441.1"/>
    <property type="molecule type" value="Genomic_DNA"/>
</dbReference>
<dbReference type="AlphaFoldDB" id="A0A4P6L4B2"/>
<evidence type="ECO:0000313" key="1">
    <source>
        <dbReference type="EMBL" id="QBE66441.1"/>
    </source>
</evidence>
<protein>
    <submittedName>
        <fullName evidence="1">Uncharacterized protein</fullName>
    </submittedName>
</protein>
<name>A0A4P6L4B2_9BURK</name>